<dbReference type="PRINTS" id="PR00397">
    <property type="entry name" value="SIROHAEM"/>
</dbReference>
<dbReference type="InterPro" id="IPR051329">
    <property type="entry name" value="NIR_SIR_4Fe-4S"/>
</dbReference>
<protein>
    <submittedName>
        <fullName evidence="9">Sulfite reductase (Ferredoxin)</fullName>
        <ecNumber evidence="9">1.8.7.1</ecNumber>
    </submittedName>
</protein>
<proteinExistence type="predicted"/>
<dbReference type="EMBL" id="JAVDQD010000010">
    <property type="protein sequence ID" value="MDR6241632.1"/>
    <property type="molecule type" value="Genomic_DNA"/>
</dbReference>
<dbReference type="InterPro" id="IPR045854">
    <property type="entry name" value="NO2/SO3_Rdtase_4Fe4S_sf"/>
</dbReference>
<organism evidence="9 10">
    <name type="scientific">Aureibacter tunicatorum</name>
    <dbReference type="NCBI Taxonomy" id="866807"/>
    <lineage>
        <taxon>Bacteria</taxon>
        <taxon>Pseudomonadati</taxon>
        <taxon>Bacteroidota</taxon>
        <taxon>Cytophagia</taxon>
        <taxon>Cytophagales</taxon>
        <taxon>Persicobacteraceae</taxon>
        <taxon>Aureibacter</taxon>
    </lineage>
</organism>
<dbReference type="Gene3D" id="3.90.480.10">
    <property type="entry name" value="Sulfite Reductase Hemoprotein,Domain 2"/>
    <property type="match status" value="1"/>
</dbReference>
<dbReference type="GO" id="GO:0020037">
    <property type="term" value="F:heme binding"/>
    <property type="evidence" value="ECO:0007669"/>
    <property type="project" value="InterPro"/>
</dbReference>
<reference evidence="9" key="1">
    <citation type="submission" date="2023-07" db="EMBL/GenBank/DDBJ databases">
        <title>Genomic Encyclopedia of Type Strains, Phase IV (KMG-IV): sequencing the most valuable type-strain genomes for metagenomic binning, comparative biology and taxonomic classification.</title>
        <authorList>
            <person name="Goeker M."/>
        </authorList>
    </citation>
    <scope>NUCLEOTIDE SEQUENCE</scope>
    <source>
        <strain evidence="9">DSM 26174</strain>
    </source>
</reference>
<dbReference type="GO" id="GO:0050311">
    <property type="term" value="F:sulfite reductase (ferredoxin) activity"/>
    <property type="evidence" value="ECO:0007669"/>
    <property type="project" value="UniProtKB-EC"/>
</dbReference>
<dbReference type="Pfam" id="PF03460">
    <property type="entry name" value="NIR_SIR_ferr"/>
    <property type="match status" value="2"/>
</dbReference>
<keyword evidence="1" id="KW-0004">4Fe-4S</keyword>
<comment type="caution">
    <text evidence="9">The sequence shown here is derived from an EMBL/GenBank/DDBJ whole genome shotgun (WGS) entry which is preliminary data.</text>
</comment>
<evidence type="ECO:0000256" key="2">
    <source>
        <dbReference type="ARBA" id="ARBA00022617"/>
    </source>
</evidence>
<evidence type="ECO:0000259" key="7">
    <source>
        <dbReference type="Pfam" id="PF01077"/>
    </source>
</evidence>
<dbReference type="InterPro" id="IPR006066">
    <property type="entry name" value="NO2/SO3_Rdtase_FeS/sirohaem_BS"/>
</dbReference>
<evidence type="ECO:0000256" key="5">
    <source>
        <dbReference type="ARBA" id="ARBA00023004"/>
    </source>
</evidence>
<keyword evidence="4 9" id="KW-0560">Oxidoreductase</keyword>
<keyword evidence="10" id="KW-1185">Reference proteome</keyword>
<dbReference type="PANTHER" id="PTHR32439:SF9">
    <property type="entry name" value="BLR3264 PROTEIN"/>
    <property type="match status" value="1"/>
</dbReference>
<dbReference type="SUPFAM" id="SSF56014">
    <property type="entry name" value="Nitrite and sulphite reductase 4Fe-4S domain-like"/>
    <property type="match status" value="2"/>
</dbReference>
<feature type="domain" description="Nitrite/sulphite reductase 4Fe-4S" evidence="7">
    <location>
        <begin position="400"/>
        <end position="528"/>
    </location>
</feature>
<dbReference type="Proteomes" id="UP001185092">
    <property type="component" value="Unassembled WGS sequence"/>
</dbReference>
<dbReference type="InterPro" id="IPR006067">
    <property type="entry name" value="NO2/SO3_Rdtase_4Fe4S_dom"/>
</dbReference>
<dbReference type="GO" id="GO:0046872">
    <property type="term" value="F:metal ion binding"/>
    <property type="evidence" value="ECO:0007669"/>
    <property type="project" value="UniProtKB-KW"/>
</dbReference>
<keyword evidence="3" id="KW-0479">Metal-binding</keyword>
<evidence type="ECO:0000256" key="1">
    <source>
        <dbReference type="ARBA" id="ARBA00022485"/>
    </source>
</evidence>
<gene>
    <name evidence="9" type="ORF">HNQ88_004719</name>
</gene>
<dbReference type="RefSeq" id="WP_309942569.1">
    <property type="nucleotide sequence ID" value="NZ_AP025308.1"/>
</dbReference>
<evidence type="ECO:0000313" key="9">
    <source>
        <dbReference type="EMBL" id="MDR6241632.1"/>
    </source>
</evidence>
<keyword evidence="6" id="KW-0411">Iron-sulfur</keyword>
<dbReference type="InterPro" id="IPR036136">
    <property type="entry name" value="Nit/Sulf_reduc_fer-like_dom_sf"/>
</dbReference>
<evidence type="ECO:0000259" key="8">
    <source>
        <dbReference type="Pfam" id="PF03460"/>
    </source>
</evidence>
<dbReference type="Gene3D" id="1.20.120.330">
    <property type="entry name" value="Nucleotidyltransferases domain 2"/>
    <property type="match status" value="1"/>
</dbReference>
<feature type="domain" description="Nitrite/sulphite reductase 4Fe-4S" evidence="7">
    <location>
        <begin position="121"/>
        <end position="278"/>
    </location>
</feature>
<dbReference type="Pfam" id="PF01077">
    <property type="entry name" value="NIR_SIR"/>
    <property type="match status" value="2"/>
</dbReference>
<evidence type="ECO:0000256" key="6">
    <source>
        <dbReference type="ARBA" id="ARBA00023014"/>
    </source>
</evidence>
<dbReference type="SUPFAM" id="SSF55124">
    <property type="entry name" value="Nitrite/Sulfite reductase N-terminal domain-like"/>
    <property type="match status" value="2"/>
</dbReference>
<dbReference type="EC" id="1.8.7.1" evidence="9"/>
<dbReference type="PANTHER" id="PTHR32439">
    <property type="entry name" value="FERREDOXIN--NITRITE REDUCTASE, CHLOROPLASTIC"/>
    <property type="match status" value="1"/>
</dbReference>
<evidence type="ECO:0000256" key="4">
    <source>
        <dbReference type="ARBA" id="ARBA00023002"/>
    </source>
</evidence>
<evidence type="ECO:0000256" key="3">
    <source>
        <dbReference type="ARBA" id="ARBA00022723"/>
    </source>
</evidence>
<name>A0AAE4BV88_9BACT</name>
<sequence>MDSQNKELSPVVKHDIEELKFKINTFKEDKIPEEKFKHFRLTRGVYGQRQAGVQMLRIKIPYGRVNTTQLRKMAELSRKYTNGNLHLTTRQNIQFHYVKLDDSPEIWEELESVDITLREACGNTVRTVTGSPYAGIHPEELFDVSPYADAVTQYFLRNAVNQDMGRKIKMAFSSHDDDSAFTYIHDFGFIPRVKEVDGVEQRGFKVVVAGGLGAQAMVAHEASEFLPEDQVIPFIEAGLRIFDRYGERQKRAKARMKFLMDPKKGLGLEKFLQLVEEERVSLPNKSLKIDVSGEKYNYSIESKKTPIVEPVNADKYANWVKTNTFNQRQDGLSAVMIKLPLGNIMTEKVYELADIIDEVALDDIRITVNQGFLLRNVAQESLPYVFNKLEEIGLAEYGFDSIIDITACPGTDTCNLGVTNSTDVSVEIENFIKENYHDLIHDSDIKIKISGCMNSCGQHMIANVGFHGSSIRKAGKVIPALQVVMGGGVDPEGKGFIAEKVIKLPSKRILKAMDLLLSDYQDNANEEQYYNDYYQKQGKMYFYNLLKPLADVSEIEASDYIDWGRNEEFIPEVGVGECAGVSFDMISTILGDADERIYLSEKGLAEEAYADAIYNSYSSMIIGAKALLLSQDIACNTNHKIITTFDEEYVSKGLIAIGTDFESKVLKINKNEPSRDFAISFLEEAKEFNAKVKEIRASQIEDDGSQADKLVVHTFYKA</sequence>
<dbReference type="GO" id="GO:0051539">
    <property type="term" value="F:4 iron, 4 sulfur cluster binding"/>
    <property type="evidence" value="ECO:0007669"/>
    <property type="project" value="UniProtKB-KW"/>
</dbReference>
<dbReference type="AlphaFoldDB" id="A0AAE4BV88"/>
<feature type="domain" description="Nitrite/Sulfite reductase ferredoxin-like" evidence="8">
    <location>
        <begin position="46"/>
        <end position="112"/>
    </location>
</feature>
<keyword evidence="5" id="KW-0408">Iron</keyword>
<feature type="domain" description="Nitrite/Sulfite reductase ferredoxin-like" evidence="8">
    <location>
        <begin position="327"/>
        <end position="391"/>
    </location>
</feature>
<evidence type="ECO:0000313" key="10">
    <source>
        <dbReference type="Proteomes" id="UP001185092"/>
    </source>
</evidence>
<dbReference type="InterPro" id="IPR005117">
    <property type="entry name" value="NiRdtase/SiRdtase_haem-b_fer"/>
</dbReference>
<keyword evidence="2" id="KW-0349">Heme</keyword>
<accession>A0AAE4BV88</accession>
<dbReference type="Gene3D" id="3.30.413.10">
    <property type="entry name" value="Sulfite Reductase Hemoprotein, domain 1"/>
    <property type="match status" value="2"/>
</dbReference>